<name>A0ACC1KFP7_9FUNG</name>
<sequence length="138" mass="14706">MRLKSLFVVVGSAAMLAASKPVYKEIAHSLGYDYVVASNAGVGASNGINDLIGILDQFKPIVHPEVASTIGTLDFFSGLISSLVGYVVKTWIRTFYTGSLLNDTPYIGELIRSADAMILPEYRQAVNSFVSASSTPAV</sequence>
<accession>A0ACC1KFP7</accession>
<protein>
    <submittedName>
        <fullName evidence="1">Uncharacterized protein</fullName>
    </submittedName>
</protein>
<gene>
    <name evidence="1" type="ORF">GGI18_002532</name>
</gene>
<evidence type="ECO:0000313" key="1">
    <source>
        <dbReference type="EMBL" id="KAJ2789212.1"/>
    </source>
</evidence>
<reference evidence="1" key="1">
    <citation type="submission" date="2022-07" db="EMBL/GenBank/DDBJ databases">
        <title>Phylogenomic reconstructions and comparative analyses of Kickxellomycotina fungi.</title>
        <authorList>
            <person name="Reynolds N.K."/>
            <person name="Stajich J.E."/>
            <person name="Barry K."/>
            <person name="Grigoriev I.V."/>
            <person name="Crous P."/>
            <person name="Smith M.E."/>
        </authorList>
    </citation>
    <scope>NUCLEOTIDE SEQUENCE</scope>
    <source>
        <strain evidence="1">BCRC 34191</strain>
    </source>
</reference>
<organism evidence="1 2">
    <name type="scientific">Coemansia linderi</name>
    <dbReference type="NCBI Taxonomy" id="2663919"/>
    <lineage>
        <taxon>Eukaryota</taxon>
        <taxon>Fungi</taxon>
        <taxon>Fungi incertae sedis</taxon>
        <taxon>Zoopagomycota</taxon>
        <taxon>Kickxellomycotina</taxon>
        <taxon>Kickxellomycetes</taxon>
        <taxon>Kickxellales</taxon>
        <taxon>Kickxellaceae</taxon>
        <taxon>Coemansia</taxon>
    </lineage>
</organism>
<dbReference type="EMBL" id="JANBUK010000639">
    <property type="protein sequence ID" value="KAJ2789212.1"/>
    <property type="molecule type" value="Genomic_DNA"/>
</dbReference>
<dbReference type="Proteomes" id="UP001140066">
    <property type="component" value="Unassembled WGS sequence"/>
</dbReference>
<evidence type="ECO:0000313" key="2">
    <source>
        <dbReference type="Proteomes" id="UP001140066"/>
    </source>
</evidence>
<comment type="caution">
    <text evidence="1">The sequence shown here is derived from an EMBL/GenBank/DDBJ whole genome shotgun (WGS) entry which is preliminary data.</text>
</comment>
<keyword evidence="2" id="KW-1185">Reference proteome</keyword>
<proteinExistence type="predicted"/>